<dbReference type="Gene3D" id="3.40.1280.10">
    <property type="match status" value="1"/>
</dbReference>
<dbReference type="AlphaFoldDB" id="A0AAX4JD36"/>
<keyword evidence="2" id="KW-0690">Ribosome biogenesis</keyword>
<keyword evidence="8" id="KW-0694">RNA-binding</keyword>
<accession>A0AAX4JD36</accession>
<evidence type="ECO:0000256" key="2">
    <source>
        <dbReference type="ARBA" id="ARBA00022517"/>
    </source>
</evidence>
<reference evidence="9" key="1">
    <citation type="journal article" date="2024" name="BMC Genomics">
        <title>Functional annotation of a divergent genome using sequence and structure-based similarity.</title>
        <authorList>
            <person name="Svedberg D."/>
            <person name="Winiger R.R."/>
            <person name="Berg A."/>
            <person name="Sharma H."/>
            <person name="Tellgren-Roth C."/>
            <person name="Debrunner-Vossbrinck B.A."/>
            <person name="Vossbrinck C.R."/>
            <person name="Barandun J."/>
        </authorList>
    </citation>
    <scope>NUCLEOTIDE SEQUENCE</scope>
    <source>
        <strain evidence="9">Illinois isolate</strain>
    </source>
</reference>
<dbReference type="GeneID" id="90541681"/>
<keyword evidence="6" id="KW-0949">S-adenosyl-L-methionine</keyword>
<keyword evidence="4 9" id="KW-0489">Methyltransferase</keyword>
<dbReference type="SUPFAM" id="SSF75217">
    <property type="entry name" value="alpha/beta knot"/>
    <property type="match status" value="1"/>
</dbReference>
<dbReference type="InterPro" id="IPR005304">
    <property type="entry name" value="Rbsml_bgen_MeTrfase_EMG1/NEP1"/>
</dbReference>
<evidence type="ECO:0000256" key="1">
    <source>
        <dbReference type="ARBA" id="ARBA00008115"/>
    </source>
</evidence>
<dbReference type="GO" id="GO:0032040">
    <property type="term" value="C:small-subunit processome"/>
    <property type="evidence" value="ECO:0007669"/>
    <property type="project" value="TreeGrafter"/>
</dbReference>
<evidence type="ECO:0000256" key="4">
    <source>
        <dbReference type="ARBA" id="ARBA00022603"/>
    </source>
</evidence>
<dbReference type="EMBL" id="CP142731">
    <property type="protein sequence ID" value="WUR03869.1"/>
    <property type="molecule type" value="Genomic_DNA"/>
</dbReference>
<dbReference type="PANTHER" id="PTHR12636:SF5">
    <property type="entry name" value="RIBOSOMAL RNA SMALL SUBUNIT METHYLTRANSFERASE NEP1"/>
    <property type="match status" value="1"/>
</dbReference>
<dbReference type="GO" id="GO:0070475">
    <property type="term" value="P:rRNA base methylation"/>
    <property type="evidence" value="ECO:0007669"/>
    <property type="project" value="InterPro"/>
</dbReference>
<dbReference type="KEGG" id="vnx:VNE69_06184"/>
<keyword evidence="3" id="KW-0698">rRNA processing</keyword>
<dbReference type="Pfam" id="PF03587">
    <property type="entry name" value="EMG1"/>
    <property type="match status" value="1"/>
</dbReference>
<keyword evidence="5" id="KW-0808">Transferase</keyword>
<dbReference type="InterPro" id="IPR029028">
    <property type="entry name" value="Alpha/beta_knot_MTases"/>
</dbReference>
<dbReference type="InterPro" id="IPR029026">
    <property type="entry name" value="tRNA_m1G_MTases_N"/>
</dbReference>
<protein>
    <submittedName>
        <fullName evidence="9">Ribosomal RNA small subunit methyltransferase (EMG1)</fullName>
    </submittedName>
</protein>
<dbReference type="GO" id="GO:0019843">
    <property type="term" value="F:rRNA binding"/>
    <property type="evidence" value="ECO:0007669"/>
    <property type="project" value="UniProtKB-KW"/>
</dbReference>
<comment type="similarity">
    <text evidence="1">Belongs to the class IV-like SAM-binding methyltransferase superfamily. RNA methyltransferase NEP1 family.</text>
</comment>
<organism evidence="9 10">
    <name type="scientific">Vairimorpha necatrix</name>
    <dbReference type="NCBI Taxonomy" id="6039"/>
    <lineage>
        <taxon>Eukaryota</taxon>
        <taxon>Fungi</taxon>
        <taxon>Fungi incertae sedis</taxon>
        <taxon>Microsporidia</taxon>
        <taxon>Nosematidae</taxon>
        <taxon>Vairimorpha</taxon>
    </lineage>
</organism>
<evidence type="ECO:0000256" key="5">
    <source>
        <dbReference type="ARBA" id="ARBA00022679"/>
    </source>
</evidence>
<dbReference type="GO" id="GO:0070037">
    <property type="term" value="F:rRNA (pseudouridine) methyltransferase activity"/>
    <property type="evidence" value="ECO:0007669"/>
    <property type="project" value="InterPro"/>
</dbReference>
<dbReference type="Proteomes" id="UP001334084">
    <property type="component" value="Chromosome 6"/>
</dbReference>
<keyword evidence="10" id="KW-1185">Reference proteome</keyword>
<evidence type="ECO:0000256" key="3">
    <source>
        <dbReference type="ARBA" id="ARBA00022552"/>
    </source>
</evidence>
<evidence type="ECO:0000313" key="9">
    <source>
        <dbReference type="EMBL" id="WUR03869.1"/>
    </source>
</evidence>
<sequence>MDNYKPLNIIFSNTNISDLSKLHISLLVLQQSTLNITNKLKIFIKTQKNVLIQIHHQLEIPLSLNDFTSMMTYLLEKMKIKDDKGTVLMSVIKNRIGEYLPPNTYKMRLDVAGKMVSKDEGKTYAIFINENDGEEDMETVRVSDYKMDSIGISNQITNIFSDL</sequence>
<keyword evidence="7" id="KW-0699">rRNA-binding</keyword>
<name>A0AAX4JD36_9MICR</name>
<proteinExistence type="inferred from homology"/>
<dbReference type="RefSeq" id="XP_065330014.1">
    <property type="nucleotide sequence ID" value="XM_065473942.1"/>
</dbReference>
<evidence type="ECO:0000256" key="8">
    <source>
        <dbReference type="ARBA" id="ARBA00022884"/>
    </source>
</evidence>
<evidence type="ECO:0000256" key="7">
    <source>
        <dbReference type="ARBA" id="ARBA00022730"/>
    </source>
</evidence>
<gene>
    <name evidence="9" type="ORF">VNE69_06184</name>
</gene>
<evidence type="ECO:0000256" key="6">
    <source>
        <dbReference type="ARBA" id="ARBA00022691"/>
    </source>
</evidence>
<dbReference type="PANTHER" id="PTHR12636">
    <property type="entry name" value="NEP1/MRA1"/>
    <property type="match status" value="1"/>
</dbReference>
<evidence type="ECO:0000313" key="10">
    <source>
        <dbReference type="Proteomes" id="UP001334084"/>
    </source>
</evidence>